<protein>
    <submittedName>
        <fullName evidence="1">Uncharacterized protein</fullName>
    </submittedName>
</protein>
<organism evidence="1">
    <name type="scientific">marine sediment metagenome</name>
    <dbReference type="NCBI Taxonomy" id="412755"/>
    <lineage>
        <taxon>unclassified sequences</taxon>
        <taxon>metagenomes</taxon>
        <taxon>ecological metagenomes</taxon>
    </lineage>
</organism>
<evidence type="ECO:0000313" key="1">
    <source>
        <dbReference type="EMBL" id="KKN07730.1"/>
    </source>
</evidence>
<dbReference type="AlphaFoldDB" id="A0A0F9MK39"/>
<proteinExistence type="predicted"/>
<dbReference type="EMBL" id="LAZR01004536">
    <property type="protein sequence ID" value="KKN07730.1"/>
    <property type="molecule type" value="Genomic_DNA"/>
</dbReference>
<comment type="caution">
    <text evidence="1">The sequence shown here is derived from an EMBL/GenBank/DDBJ whole genome shotgun (WGS) entry which is preliminary data.</text>
</comment>
<name>A0A0F9MK39_9ZZZZ</name>
<accession>A0A0F9MK39</accession>
<reference evidence="1" key="1">
    <citation type="journal article" date="2015" name="Nature">
        <title>Complex archaea that bridge the gap between prokaryotes and eukaryotes.</title>
        <authorList>
            <person name="Spang A."/>
            <person name="Saw J.H."/>
            <person name="Jorgensen S.L."/>
            <person name="Zaremba-Niedzwiedzka K."/>
            <person name="Martijn J."/>
            <person name="Lind A.E."/>
            <person name="van Eijk R."/>
            <person name="Schleper C."/>
            <person name="Guy L."/>
            <person name="Ettema T.J."/>
        </authorList>
    </citation>
    <scope>NUCLEOTIDE SEQUENCE</scope>
</reference>
<gene>
    <name evidence="1" type="ORF">LCGC14_1064080</name>
</gene>
<sequence>MVTETERDQRARGRLRIQDLLAKLNRKLHRPVTPEEVDAAMVSTKESPMSDEAIDRIVQNITGKKAELIDCLRNRLAVATAYIHVLEELAPTDAIFLESRARWEALPLRNVGALDHDD</sequence>